<organism evidence="1">
    <name type="scientific">marine sediment metagenome</name>
    <dbReference type="NCBI Taxonomy" id="412755"/>
    <lineage>
        <taxon>unclassified sequences</taxon>
        <taxon>metagenomes</taxon>
        <taxon>ecological metagenomes</taxon>
    </lineage>
</organism>
<accession>A0A0F9JEC4</accession>
<comment type="caution">
    <text evidence="1">The sequence shown here is derived from an EMBL/GenBank/DDBJ whole genome shotgun (WGS) entry which is preliminary data.</text>
</comment>
<proteinExistence type="predicted"/>
<gene>
    <name evidence="1" type="ORF">LCGC14_1766500</name>
</gene>
<sequence>MMELRTVGDHEVDLIEDLFQETYNREQGIGYWRWCFANPYGYINSGIFDKNRLLCYEAFSLTKNSGCSVSVMTHPDYRKQGLFMRVSNDLHERLSIIRDYVHLFSNAMIRPIHRDKEGYTEVYQIREYRVPATIKPLEAPKSNYIEFTGYEIWRYRSHPIVKYIFHYDREYQHKAIYSLYEDRVQIVDYNDDLQRAIEIGNYIAFAHKKDFISFWSEVEYNWEYPSKLIPTWKHYKILKPLNIDMDSIMKNDKLRMGHSDVY</sequence>
<evidence type="ECO:0000313" key="1">
    <source>
        <dbReference type="EMBL" id="KKM04211.1"/>
    </source>
</evidence>
<dbReference type="EMBL" id="LAZR01016506">
    <property type="protein sequence ID" value="KKM04211.1"/>
    <property type="molecule type" value="Genomic_DNA"/>
</dbReference>
<dbReference type="AlphaFoldDB" id="A0A0F9JEC4"/>
<name>A0A0F9JEC4_9ZZZZ</name>
<protein>
    <submittedName>
        <fullName evidence="1">Uncharacterized protein</fullName>
    </submittedName>
</protein>
<reference evidence="1" key="1">
    <citation type="journal article" date="2015" name="Nature">
        <title>Complex archaea that bridge the gap between prokaryotes and eukaryotes.</title>
        <authorList>
            <person name="Spang A."/>
            <person name="Saw J.H."/>
            <person name="Jorgensen S.L."/>
            <person name="Zaremba-Niedzwiedzka K."/>
            <person name="Martijn J."/>
            <person name="Lind A.E."/>
            <person name="van Eijk R."/>
            <person name="Schleper C."/>
            <person name="Guy L."/>
            <person name="Ettema T.J."/>
        </authorList>
    </citation>
    <scope>NUCLEOTIDE SEQUENCE</scope>
</reference>
<dbReference type="InterPro" id="IPR016181">
    <property type="entry name" value="Acyl_CoA_acyltransferase"/>
</dbReference>
<dbReference type="SUPFAM" id="SSF55729">
    <property type="entry name" value="Acyl-CoA N-acyltransferases (Nat)"/>
    <property type="match status" value="1"/>
</dbReference>